<proteinExistence type="predicted"/>
<dbReference type="Gene3D" id="3.90.228.10">
    <property type="match status" value="1"/>
</dbReference>
<evidence type="ECO:0000313" key="2">
    <source>
        <dbReference type="EMBL" id="KIO17705.1"/>
    </source>
</evidence>
<keyword evidence="3" id="KW-1185">Reference proteome</keyword>
<dbReference type="AlphaFoldDB" id="A0A0C3PSK8"/>
<organism evidence="2 3">
    <name type="scientific">Tulasnella calospora MUT 4182</name>
    <dbReference type="NCBI Taxonomy" id="1051891"/>
    <lineage>
        <taxon>Eukaryota</taxon>
        <taxon>Fungi</taxon>
        <taxon>Dikarya</taxon>
        <taxon>Basidiomycota</taxon>
        <taxon>Agaricomycotina</taxon>
        <taxon>Agaricomycetes</taxon>
        <taxon>Cantharellales</taxon>
        <taxon>Tulasnellaceae</taxon>
        <taxon>Tulasnella</taxon>
    </lineage>
</organism>
<feature type="region of interest" description="Disordered" evidence="1">
    <location>
        <begin position="1"/>
        <end position="27"/>
    </location>
</feature>
<reference evidence="3" key="2">
    <citation type="submission" date="2015-01" db="EMBL/GenBank/DDBJ databases">
        <title>Evolutionary Origins and Diversification of the Mycorrhizal Mutualists.</title>
        <authorList>
            <consortium name="DOE Joint Genome Institute"/>
            <consortium name="Mycorrhizal Genomics Consortium"/>
            <person name="Kohler A."/>
            <person name="Kuo A."/>
            <person name="Nagy L.G."/>
            <person name="Floudas D."/>
            <person name="Copeland A."/>
            <person name="Barry K.W."/>
            <person name="Cichocki N."/>
            <person name="Veneault-Fourrey C."/>
            <person name="LaButti K."/>
            <person name="Lindquist E.A."/>
            <person name="Lipzen A."/>
            <person name="Lundell T."/>
            <person name="Morin E."/>
            <person name="Murat C."/>
            <person name="Riley R."/>
            <person name="Ohm R."/>
            <person name="Sun H."/>
            <person name="Tunlid A."/>
            <person name="Henrissat B."/>
            <person name="Grigoriev I.V."/>
            <person name="Hibbett D.S."/>
            <person name="Martin F."/>
        </authorList>
    </citation>
    <scope>NUCLEOTIDE SEQUENCE [LARGE SCALE GENOMIC DNA]</scope>
    <source>
        <strain evidence="3">MUT 4182</strain>
    </source>
</reference>
<dbReference type="Proteomes" id="UP000054248">
    <property type="component" value="Unassembled WGS sequence"/>
</dbReference>
<dbReference type="HOGENOM" id="CLU_039434_0_1_1"/>
<evidence type="ECO:0000256" key="1">
    <source>
        <dbReference type="SAM" id="MobiDB-lite"/>
    </source>
</evidence>
<accession>A0A0C3PSK8</accession>
<protein>
    <recommendedName>
        <fullName evidence="4">PARP catalytic domain-containing protein</fullName>
    </recommendedName>
</protein>
<dbReference type="STRING" id="1051891.A0A0C3PSK8"/>
<dbReference type="EMBL" id="KN823351">
    <property type="protein sequence ID" value="KIO17705.1"/>
    <property type="molecule type" value="Genomic_DNA"/>
</dbReference>
<reference evidence="2 3" key="1">
    <citation type="submission" date="2014-04" db="EMBL/GenBank/DDBJ databases">
        <authorList>
            <consortium name="DOE Joint Genome Institute"/>
            <person name="Kuo A."/>
            <person name="Girlanda M."/>
            <person name="Perotto S."/>
            <person name="Kohler A."/>
            <person name="Nagy L.G."/>
            <person name="Floudas D."/>
            <person name="Copeland A."/>
            <person name="Barry K.W."/>
            <person name="Cichocki N."/>
            <person name="Veneault-Fourrey C."/>
            <person name="LaButti K."/>
            <person name="Lindquist E.A."/>
            <person name="Lipzen A."/>
            <person name="Lundell T."/>
            <person name="Morin E."/>
            <person name="Murat C."/>
            <person name="Sun H."/>
            <person name="Tunlid A."/>
            <person name="Henrissat B."/>
            <person name="Grigoriev I.V."/>
            <person name="Hibbett D.S."/>
            <person name="Martin F."/>
            <person name="Nordberg H.P."/>
            <person name="Cantor M.N."/>
            <person name="Hua S.X."/>
        </authorList>
    </citation>
    <scope>NUCLEOTIDE SEQUENCE [LARGE SCALE GENOMIC DNA]</scope>
    <source>
        <strain evidence="2 3">MUT 4182</strain>
    </source>
</reference>
<name>A0A0C3PSK8_9AGAM</name>
<evidence type="ECO:0008006" key="4">
    <source>
        <dbReference type="Google" id="ProtNLM"/>
    </source>
</evidence>
<dbReference type="OrthoDB" id="9514740at2759"/>
<dbReference type="SUPFAM" id="SSF56399">
    <property type="entry name" value="ADP-ribosylation"/>
    <property type="match status" value="1"/>
</dbReference>
<gene>
    <name evidence="2" type="ORF">M407DRAFT_32608</name>
</gene>
<evidence type="ECO:0000313" key="3">
    <source>
        <dbReference type="Proteomes" id="UP000054248"/>
    </source>
</evidence>
<sequence length="264" mass="29033">MEDSTHLAHTEALSDLHPHSKPERNQCSKDAVKNGLEVACLMCKEMPKQTGKRHFCGKTCAEKADKDAPILLGIPKNDPEFADIVKRFTDTWQGSNKLTVHRIYGFVNSKAVENGFQAYQTNVEKAGKWISQGRLPETRNLGGMEPFENVPSGMIQTSLTSAPATVPWFGKIFEGICAKGIYTSAYSSTSHDYPLFATKGLPYRAILLTRVVMGKEYISVLGTTDPNAKAPPAGYHSVAVGMDHSEFVVFQSEAICPSWLVLYS</sequence>